<feature type="domain" description="Helix-turn-helix" evidence="1">
    <location>
        <begin position="11"/>
        <end position="57"/>
    </location>
</feature>
<dbReference type="RefSeq" id="WP_307682880.1">
    <property type="nucleotide sequence ID" value="NZ_JAUSQX010000001.1"/>
</dbReference>
<proteinExistence type="predicted"/>
<name>A0ABT9NI16_9ACTO</name>
<dbReference type="Pfam" id="PF12728">
    <property type="entry name" value="HTH_17"/>
    <property type="match status" value="1"/>
</dbReference>
<protein>
    <submittedName>
        <fullName evidence="2">Excisionase family DNA binding protein</fullName>
    </submittedName>
</protein>
<dbReference type="Proteomes" id="UP001243212">
    <property type="component" value="Unassembled WGS sequence"/>
</dbReference>
<sequence>MAQLPPSAPQFFTVAEVAEMTRVSRMTVYRMVHSGELPAVRVGNSYRVPKSAVDSLLGGSSTDSREASGA</sequence>
<dbReference type="InterPro" id="IPR010093">
    <property type="entry name" value="SinI_DNA-bd"/>
</dbReference>
<keyword evidence="3" id="KW-1185">Reference proteome</keyword>
<evidence type="ECO:0000313" key="3">
    <source>
        <dbReference type="Proteomes" id="UP001243212"/>
    </source>
</evidence>
<reference evidence="2 3" key="1">
    <citation type="submission" date="2023-07" db="EMBL/GenBank/DDBJ databases">
        <title>Sequencing the genomes of 1000 actinobacteria strains.</title>
        <authorList>
            <person name="Klenk H.-P."/>
        </authorList>
    </citation>
    <scope>NUCLEOTIDE SEQUENCE [LARGE SCALE GENOMIC DNA]</scope>
    <source>
        <strain evidence="2 3">DSM 17163</strain>
    </source>
</reference>
<organism evidence="2 3">
    <name type="scientific">Trueperella bonasi</name>
    <dbReference type="NCBI Taxonomy" id="312286"/>
    <lineage>
        <taxon>Bacteria</taxon>
        <taxon>Bacillati</taxon>
        <taxon>Actinomycetota</taxon>
        <taxon>Actinomycetes</taxon>
        <taxon>Actinomycetales</taxon>
        <taxon>Actinomycetaceae</taxon>
        <taxon>Trueperella</taxon>
    </lineage>
</organism>
<evidence type="ECO:0000259" key="1">
    <source>
        <dbReference type="Pfam" id="PF12728"/>
    </source>
</evidence>
<dbReference type="InterPro" id="IPR009061">
    <property type="entry name" value="DNA-bd_dom_put_sf"/>
</dbReference>
<dbReference type="NCBIfam" id="TIGR01764">
    <property type="entry name" value="excise"/>
    <property type="match status" value="1"/>
</dbReference>
<comment type="caution">
    <text evidence="2">The sequence shown here is derived from an EMBL/GenBank/DDBJ whole genome shotgun (WGS) entry which is preliminary data.</text>
</comment>
<dbReference type="EMBL" id="JAUSQX010000001">
    <property type="protein sequence ID" value="MDP9806668.1"/>
    <property type="molecule type" value="Genomic_DNA"/>
</dbReference>
<gene>
    <name evidence="2" type="ORF">J2S70_001250</name>
</gene>
<accession>A0ABT9NI16</accession>
<dbReference type="InterPro" id="IPR041657">
    <property type="entry name" value="HTH_17"/>
</dbReference>
<evidence type="ECO:0000313" key="2">
    <source>
        <dbReference type="EMBL" id="MDP9806668.1"/>
    </source>
</evidence>
<dbReference type="SUPFAM" id="SSF46955">
    <property type="entry name" value="Putative DNA-binding domain"/>
    <property type="match status" value="1"/>
</dbReference>